<dbReference type="Proteomes" id="UP000590564">
    <property type="component" value="Unassembled WGS sequence"/>
</dbReference>
<evidence type="ECO:0000313" key="4">
    <source>
        <dbReference type="EMBL" id="MBA2846429.1"/>
    </source>
</evidence>
<dbReference type="EMBL" id="JACHED010000002">
    <property type="protein sequence ID" value="MBB6497123.1"/>
    <property type="molecule type" value="Genomic_DNA"/>
</dbReference>
<comment type="similarity">
    <text evidence="1 2">Belongs to the UPF0251 family.</text>
</comment>
<dbReference type="GeneID" id="10982101"/>
<protein>
    <recommendedName>
        <fullName evidence="2">UPF0251 protein H0S71_08115</fullName>
    </recommendedName>
</protein>
<evidence type="ECO:0000313" key="7">
    <source>
        <dbReference type="EMBL" id="MBB6497123.1"/>
    </source>
</evidence>
<keyword evidence="4" id="KW-0238">DNA-binding</keyword>
<dbReference type="OMA" id="ECAQKMQ"/>
<dbReference type="PANTHER" id="PTHR37478:SF2">
    <property type="entry name" value="UPF0251 PROTEIN TK0562"/>
    <property type="match status" value="1"/>
</dbReference>
<dbReference type="EMBL" id="CP026606">
    <property type="protein sequence ID" value="AVB75781.1"/>
    <property type="molecule type" value="Genomic_DNA"/>
</dbReference>
<evidence type="ECO:0000313" key="9">
    <source>
        <dbReference type="Proteomes" id="UP000239462"/>
    </source>
</evidence>
<dbReference type="EMBL" id="JACCQJ010000003">
    <property type="protein sequence ID" value="MBG0769844.1"/>
    <property type="molecule type" value="Genomic_DNA"/>
</dbReference>
<dbReference type="EMBL" id="JACDUJ010000001">
    <property type="protein sequence ID" value="MBA2846429.1"/>
    <property type="molecule type" value="Genomic_DNA"/>
</dbReference>
<dbReference type="GO" id="GO:0003677">
    <property type="term" value="F:DNA binding"/>
    <property type="evidence" value="ECO:0007669"/>
    <property type="project" value="UniProtKB-KW"/>
</dbReference>
<gene>
    <name evidence="8" type="ORF">H0S71_08115</name>
    <name evidence="4" type="ORF">HNP88_000613</name>
    <name evidence="5" type="ORF">HNP93_001178</name>
    <name evidence="6" type="ORF">HNP94_001197</name>
    <name evidence="7" type="ORF">HNP96_001164</name>
    <name evidence="3" type="ORF">MMJJ_03640</name>
</gene>
<dbReference type="HAMAP" id="MF_00674">
    <property type="entry name" value="UPF0251"/>
    <property type="match status" value="1"/>
</dbReference>
<reference evidence="10 11" key="3">
    <citation type="submission" date="2020-07" db="EMBL/GenBank/DDBJ databases">
        <title>Genomic Encyclopedia of Type Strains, Phase IV (KMG-V): Genome sequencing to study the core and pangenomes of soil and plant-associated prokaryotes.</title>
        <authorList>
            <person name="Whitman W."/>
        </authorList>
    </citation>
    <scope>NUCLEOTIDE SEQUENCE [LARGE SCALE GENOMIC DNA]</scope>
    <source>
        <strain evidence="4 12">A5</strain>
        <strain evidence="5 10">C12</strain>
        <strain evidence="6 11">C13</strain>
        <strain evidence="7 13">D1</strain>
    </source>
</reference>
<dbReference type="Proteomes" id="UP000239462">
    <property type="component" value="Chromosome"/>
</dbReference>
<evidence type="ECO:0000313" key="6">
    <source>
        <dbReference type="EMBL" id="MBA2864197.1"/>
    </source>
</evidence>
<reference evidence="3" key="2">
    <citation type="submission" date="2018-02" db="EMBL/GenBank/DDBJ databases">
        <title>Complete genome sequence of the Methanococcus maripaludis type strain JJ (DSM 2067), a model for selenoprotein synthesis in Archaea.</title>
        <authorList>
            <person name="Poehlein A."/>
            <person name="Heym D."/>
            <person name="Quitzke V."/>
            <person name="Fersch J."/>
            <person name="Daniel R."/>
            <person name="Rother M."/>
        </authorList>
    </citation>
    <scope>NUCLEOTIDE SEQUENCE [LARGE SCALE GENOMIC DNA]</scope>
    <source>
        <strain evidence="3">DSM 2067</strain>
    </source>
</reference>
<dbReference type="KEGG" id="mmad:MMJJ_03640"/>
<dbReference type="Proteomes" id="UP000714405">
    <property type="component" value="Unassembled WGS sequence"/>
</dbReference>
<proteinExistence type="inferred from homology"/>
<dbReference type="EMBL" id="JACDUO010000001">
    <property type="protein sequence ID" value="MBA2864197.1"/>
    <property type="molecule type" value="Genomic_DNA"/>
</dbReference>
<organism evidence="3 9">
    <name type="scientific">Methanococcus maripaludis</name>
    <name type="common">Methanococcus deltae</name>
    <dbReference type="NCBI Taxonomy" id="39152"/>
    <lineage>
        <taxon>Archaea</taxon>
        <taxon>Methanobacteriati</taxon>
        <taxon>Methanobacteriota</taxon>
        <taxon>Methanomada group</taxon>
        <taxon>Methanococci</taxon>
        <taxon>Methanococcales</taxon>
        <taxon>Methanococcaceae</taxon>
        <taxon>Methanococcus</taxon>
    </lineage>
</organism>
<evidence type="ECO:0000313" key="11">
    <source>
        <dbReference type="Proteomes" id="UP000567099"/>
    </source>
</evidence>
<dbReference type="EMBL" id="JACDUN010000001">
    <property type="protein sequence ID" value="MBA2858477.1"/>
    <property type="molecule type" value="Genomic_DNA"/>
</dbReference>
<accession>A0A2L1C8R8</accession>
<evidence type="ECO:0000313" key="12">
    <source>
        <dbReference type="Proteomes" id="UP000571854"/>
    </source>
</evidence>
<dbReference type="Proteomes" id="UP000558015">
    <property type="component" value="Unassembled WGS sequence"/>
</dbReference>
<dbReference type="Proteomes" id="UP000567099">
    <property type="component" value="Unassembled WGS sequence"/>
</dbReference>
<evidence type="ECO:0000256" key="2">
    <source>
        <dbReference type="HAMAP-Rule" id="MF_00674"/>
    </source>
</evidence>
<evidence type="ECO:0000313" key="8">
    <source>
        <dbReference type="EMBL" id="MBG0769844.1"/>
    </source>
</evidence>
<sequence length="131" mass="15301">MKFRKGRPKILRLISEEPQFKLFKPVGIPRTDLESEVLTFEELESIRLVDYLNHPHEDAADEMGISRRVFWNILKSARKKVADALINGKMIDIGGGYYKIRDCNYEDECQRGKFCKYGVSNCLRLKNRDSE</sequence>
<evidence type="ECO:0000313" key="5">
    <source>
        <dbReference type="EMBL" id="MBA2858477.1"/>
    </source>
</evidence>
<dbReference type="Proteomes" id="UP000571854">
    <property type="component" value="Unassembled WGS sequence"/>
</dbReference>
<evidence type="ECO:0000313" key="13">
    <source>
        <dbReference type="Proteomes" id="UP000590564"/>
    </source>
</evidence>
<dbReference type="InterPro" id="IPR002852">
    <property type="entry name" value="UPF0251"/>
</dbReference>
<dbReference type="PANTHER" id="PTHR37478">
    <property type="match status" value="1"/>
</dbReference>
<evidence type="ECO:0000313" key="3">
    <source>
        <dbReference type="EMBL" id="AVB75781.1"/>
    </source>
</evidence>
<dbReference type="AlphaFoldDB" id="A0A2L1C8R8"/>
<reference evidence="8" key="4">
    <citation type="submission" date="2020-07" db="EMBL/GenBank/DDBJ databases">
        <title>Severe corrosion of carbon steel in oil field produced water can be linked to methanogenic archaea containing a special type of NiFe hydrogenase.</title>
        <authorList>
            <person name="Lahme S."/>
            <person name="Mand J."/>
            <person name="Longwell J."/>
            <person name="Smith R."/>
            <person name="Enning D."/>
        </authorList>
    </citation>
    <scope>NUCLEOTIDE SEQUENCE</scope>
    <source>
        <strain evidence="8">MIC098Bin5</strain>
    </source>
</reference>
<name>A0A2L1C8R8_METMI</name>
<evidence type="ECO:0000256" key="1">
    <source>
        <dbReference type="ARBA" id="ARBA00009350"/>
    </source>
</evidence>
<evidence type="ECO:0000313" key="10">
    <source>
        <dbReference type="Proteomes" id="UP000558015"/>
    </source>
</evidence>
<dbReference type="RefSeq" id="WP_011170563.1">
    <property type="nucleotide sequence ID" value="NZ_BAAABJ010000001.1"/>
</dbReference>
<reference evidence="9" key="1">
    <citation type="journal article" date="2018" name="Genome Announc.">
        <title>Complete Genome Sequence of the Methanococcus maripaludis Type Strain JJ (DSM 2067), a Model for Selenoprotein Synthesis in Archaea.</title>
        <authorList>
            <person name="Poehlein A."/>
            <person name="Heym D."/>
            <person name="Quitzke V."/>
            <person name="Fersch J."/>
            <person name="Daniel R."/>
            <person name="Rother M."/>
        </authorList>
    </citation>
    <scope>NUCLEOTIDE SEQUENCE [LARGE SCALE GENOMIC DNA]</scope>
    <source>
        <strain evidence="9">DSM 2067</strain>
    </source>
</reference>
<dbReference type="Pfam" id="PF02001">
    <property type="entry name" value="DUF134"/>
    <property type="match status" value="1"/>
</dbReference>